<dbReference type="SUPFAM" id="SSF51161">
    <property type="entry name" value="Trimeric LpxA-like enzymes"/>
    <property type="match status" value="1"/>
</dbReference>
<reference evidence="1 2" key="1">
    <citation type="journal article" date="2010" name="Stand. Genomic Sci.">
        <title>Complete genome sequence of Cellulophaga algicola type strain (IC166).</title>
        <authorList>
            <person name="Abt B."/>
            <person name="Lu M."/>
            <person name="Misra M."/>
            <person name="Han C."/>
            <person name="Nolan M."/>
            <person name="Lucas S."/>
            <person name="Hammon N."/>
            <person name="Deshpande S."/>
            <person name="Cheng J.F."/>
            <person name="Tapia R."/>
            <person name="Goodwin L."/>
            <person name="Pitluck S."/>
            <person name="Liolios K."/>
            <person name="Pagani I."/>
            <person name="Ivanova N."/>
            <person name="Mavromatis K."/>
            <person name="Ovchinikova G."/>
            <person name="Pati A."/>
            <person name="Chen A."/>
            <person name="Palaniappan K."/>
            <person name="Land M."/>
            <person name="Hauser L."/>
            <person name="Chang Y.J."/>
            <person name="Jeffries C.D."/>
            <person name="Detter J.C."/>
            <person name="Brambilla E."/>
            <person name="Rohde M."/>
            <person name="Tindall B.J."/>
            <person name="Goker M."/>
            <person name="Woyke T."/>
            <person name="Bristow J."/>
            <person name="Eisen J.A."/>
            <person name="Markowitz V."/>
            <person name="Hugenholtz P."/>
            <person name="Kyrpides N.C."/>
            <person name="Klenk H.P."/>
            <person name="Lapidus A."/>
        </authorList>
    </citation>
    <scope>NUCLEOTIDE SEQUENCE [LARGE SCALE GENOMIC DNA]</scope>
    <source>
        <strain evidence="2">DSM 14237 / IC166 / ACAM 630</strain>
    </source>
</reference>
<dbReference type="STRING" id="688270.Celal_1144"/>
<dbReference type="RefSeq" id="WP_013549947.1">
    <property type="nucleotide sequence ID" value="NC_014934.1"/>
</dbReference>
<organism evidence="1 2">
    <name type="scientific">Cellulophaga algicola (strain DSM 14237 / IC166 / ACAM 630)</name>
    <dbReference type="NCBI Taxonomy" id="688270"/>
    <lineage>
        <taxon>Bacteria</taxon>
        <taxon>Pseudomonadati</taxon>
        <taxon>Bacteroidota</taxon>
        <taxon>Flavobacteriia</taxon>
        <taxon>Flavobacteriales</taxon>
        <taxon>Flavobacteriaceae</taxon>
        <taxon>Cellulophaga</taxon>
    </lineage>
</organism>
<sequence length="222" mass="25132">MKKILNILIIPMPWKIKRFLLVKFWNYKIDPTAKIGLAYIFPKNLIMEKGSRINHFTVAINLDTIFLKENSSINRSNWITGFPQKVGSKHFQHQLDRKSQLIVGKETSITKNHHIDCTNVVEIGDFTTIAGYNTQFLTHSVDIYKNIQDSFPIKIGDYCFVGTNCVILGGSTLPSFSVLGAKSLLNKSFTDEHMLYAGVSAKPIKSIDTTAKYFHRKSGFIA</sequence>
<accession>E6X6F5</accession>
<dbReference type="KEGG" id="cao:Celal_1144"/>
<dbReference type="EMBL" id="CP002453">
    <property type="protein sequence ID" value="ADV48461.1"/>
    <property type="molecule type" value="Genomic_DNA"/>
</dbReference>
<dbReference type="HOGENOM" id="CLU_108918_0_0_10"/>
<dbReference type="InterPro" id="IPR011004">
    <property type="entry name" value="Trimer_LpxA-like_sf"/>
</dbReference>
<dbReference type="AlphaFoldDB" id="E6X6F5"/>
<dbReference type="InterPro" id="IPR051159">
    <property type="entry name" value="Hexapeptide_acetyltransf"/>
</dbReference>
<dbReference type="eggNOG" id="COG0110">
    <property type="taxonomic scope" value="Bacteria"/>
</dbReference>
<gene>
    <name evidence="1" type="ordered locus">Celal_1144</name>
</gene>
<keyword evidence="2" id="KW-1185">Reference proteome</keyword>
<dbReference type="Proteomes" id="UP000008634">
    <property type="component" value="Chromosome"/>
</dbReference>
<proteinExistence type="predicted"/>
<dbReference type="PANTHER" id="PTHR23416">
    <property type="entry name" value="SIALIC ACID SYNTHASE-RELATED"/>
    <property type="match status" value="1"/>
</dbReference>
<evidence type="ECO:0000313" key="2">
    <source>
        <dbReference type="Proteomes" id="UP000008634"/>
    </source>
</evidence>
<protein>
    <recommendedName>
        <fullName evidence="3">Acyltransferase</fullName>
    </recommendedName>
</protein>
<evidence type="ECO:0000313" key="1">
    <source>
        <dbReference type="EMBL" id="ADV48461.1"/>
    </source>
</evidence>
<evidence type="ECO:0008006" key="3">
    <source>
        <dbReference type="Google" id="ProtNLM"/>
    </source>
</evidence>
<dbReference type="Gene3D" id="2.160.10.10">
    <property type="entry name" value="Hexapeptide repeat proteins"/>
    <property type="match status" value="1"/>
</dbReference>
<dbReference type="OrthoDB" id="9814490at2"/>
<name>E6X6F5_CELAD</name>